<accession>A0ABN3S3E4</accession>
<evidence type="ECO:0000313" key="2">
    <source>
        <dbReference type="EMBL" id="GAA2664320.1"/>
    </source>
</evidence>
<organism evidence="2 3">
    <name type="scientific">Streptomyces vastus</name>
    <dbReference type="NCBI Taxonomy" id="285451"/>
    <lineage>
        <taxon>Bacteria</taxon>
        <taxon>Bacillati</taxon>
        <taxon>Actinomycetota</taxon>
        <taxon>Actinomycetes</taxon>
        <taxon>Kitasatosporales</taxon>
        <taxon>Streptomycetaceae</taxon>
        <taxon>Streptomyces</taxon>
    </lineage>
</organism>
<reference evidence="2 3" key="1">
    <citation type="journal article" date="2019" name="Int. J. Syst. Evol. Microbiol.">
        <title>The Global Catalogue of Microorganisms (GCM) 10K type strain sequencing project: providing services to taxonomists for standard genome sequencing and annotation.</title>
        <authorList>
            <consortium name="The Broad Institute Genomics Platform"/>
            <consortium name="The Broad Institute Genome Sequencing Center for Infectious Disease"/>
            <person name="Wu L."/>
            <person name="Ma J."/>
        </authorList>
    </citation>
    <scope>NUCLEOTIDE SEQUENCE [LARGE SCALE GENOMIC DNA]</scope>
    <source>
        <strain evidence="2 3">JCM 4524</strain>
    </source>
</reference>
<evidence type="ECO:0000313" key="3">
    <source>
        <dbReference type="Proteomes" id="UP001500151"/>
    </source>
</evidence>
<comment type="caution">
    <text evidence="2">The sequence shown here is derived from an EMBL/GenBank/DDBJ whole genome shotgun (WGS) entry which is preliminary data.</text>
</comment>
<dbReference type="EMBL" id="BAAASJ010000125">
    <property type="protein sequence ID" value="GAA2664320.1"/>
    <property type="molecule type" value="Genomic_DNA"/>
</dbReference>
<feature type="region of interest" description="Disordered" evidence="1">
    <location>
        <begin position="1"/>
        <end position="84"/>
    </location>
</feature>
<feature type="compositionally biased region" description="Acidic residues" evidence="1">
    <location>
        <begin position="72"/>
        <end position="84"/>
    </location>
</feature>
<dbReference type="RefSeq" id="WP_344397078.1">
    <property type="nucleotide sequence ID" value="NZ_BAAASJ010000125.1"/>
</dbReference>
<proteinExistence type="predicted"/>
<name>A0ABN3S3E4_9ACTN</name>
<protein>
    <submittedName>
        <fullName evidence="2">Uncharacterized protein</fullName>
    </submittedName>
</protein>
<dbReference type="Proteomes" id="UP001500151">
    <property type="component" value="Unassembled WGS sequence"/>
</dbReference>
<sequence length="84" mass="8979">MEEKRSEKPGTETKVPRDLPASPEEAEREEAIVDVPAAESAGQEPPEAYPDPDEAGSGQRGDEGSRASPVEPVEEEPGPQEQPD</sequence>
<evidence type="ECO:0000256" key="1">
    <source>
        <dbReference type="SAM" id="MobiDB-lite"/>
    </source>
</evidence>
<feature type="compositionally biased region" description="Basic and acidic residues" evidence="1">
    <location>
        <begin position="1"/>
        <end position="17"/>
    </location>
</feature>
<gene>
    <name evidence="2" type="ORF">GCM10010307_85690</name>
</gene>
<keyword evidence="3" id="KW-1185">Reference proteome</keyword>